<feature type="compositionally biased region" description="Basic and acidic residues" evidence="1">
    <location>
        <begin position="21"/>
        <end position="33"/>
    </location>
</feature>
<comment type="caution">
    <text evidence="2">The sequence shown here is derived from an EMBL/GenBank/DDBJ whole genome shotgun (WGS) entry which is preliminary data.</text>
</comment>
<feature type="compositionally biased region" description="Basic residues" evidence="1">
    <location>
        <begin position="1"/>
        <end position="12"/>
    </location>
</feature>
<proteinExistence type="predicted"/>
<dbReference type="EMBL" id="LIAE01009433">
    <property type="protein sequence ID" value="PAV69786.1"/>
    <property type="molecule type" value="Genomic_DNA"/>
</dbReference>
<keyword evidence="3" id="KW-1185">Reference proteome</keyword>
<dbReference type="AlphaFoldDB" id="A0A2A2K727"/>
<accession>A0A2A2K727</accession>
<evidence type="ECO:0000256" key="1">
    <source>
        <dbReference type="SAM" id="MobiDB-lite"/>
    </source>
</evidence>
<organism evidence="2 3">
    <name type="scientific">Diploscapter pachys</name>
    <dbReference type="NCBI Taxonomy" id="2018661"/>
    <lineage>
        <taxon>Eukaryota</taxon>
        <taxon>Metazoa</taxon>
        <taxon>Ecdysozoa</taxon>
        <taxon>Nematoda</taxon>
        <taxon>Chromadorea</taxon>
        <taxon>Rhabditida</taxon>
        <taxon>Rhabditina</taxon>
        <taxon>Rhabditomorpha</taxon>
        <taxon>Rhabditoidea</taxon>
        <taxon>Rhabditidae</taxon>
        <taxon>Diploscapter</taxon>
    </lineage>
</organism>
<name>A0A2A2K727_9BILA</name>
<evidence type="ECO:0000313" key="2">
    <source>
        <dbReference type="EMBL" id="PAV69786.1"/>
    </source>
</evidence>
<protein>
    <submittedName>
        <fullName evidence="2">Uncharacterized protein</fullName>
    </submittedName>
</protein>
<feature type="region of interest" description="Disordered" evidence="1">
    <location>
        <begin position="1"/>
        <end position="37"/>
    </location>
</feature>
<dbReference type="OrthoDB" id="5867604at2759"/>
<reference evidence="2 3" key="1">
    <citation type="journal article" date="2017" name="Curr. Biol.">
        <title>Genome architecture and evolution of a unichromosomal asexual nematode.</title>
        <authorList>
            <person name="Fradin H."/>
            <person name="Zegar C."/>
            <person name="Gutwein M."/>
            <person name="Lucas J."/>
            <person name="Kovtun M."/>
            <person name="Corcoran D."/>
            <person name="Baugh L.R."/>
            <person name="Kiontke K."/>
            <person name="Gunsalus K."/>
            <person name="Fitch D.H."/>
            <person name="Piano F."/>
        </authorList>
    </citation>
    <scope>NUCLEOTIDE SEQUENCE [LARGE SCALE GENOMIC DNA]</scope>
    <source>
        <strain evidence="2">PF1309</strain>
    </source>
</reference>
<sequence length="123" mass="15001">MTSSLRHRHRRHETTSAFWNRNDEEEKLSHDLEPDYLPMDQTVIQDPVRRDEQGEDQLESLRTSWINPEHPERRPGRFATEDDQTEFVRTDYSQTVYKKVRTYNLRSFHRKYPLCNVNYFSQL</sequence>
<evidence type="ECO:0000313" key="3">
    <source>
        <dbReference type="Proteomes" id="UP000218231"/>
    </source>
</evidence>
<gene>
    <name evidence="2" type="ORF">WR25_17470</name>
</gene>
<dbReference type="Proteomes" id="UP000218231">
    <property type="component" value="Unassembled WGS sequence"/>
</dbReference>